<dbReference type="Gene3D" id="3.10.310.30">
    <property type="match status" value="1"/>
</dbReference>
<keyword evidence="4 9" id="KW-0378">Hydrolase</keyword>
<accession>A0A644UL75</accession>
<dbReference type="Pfam" id="PF01368">
    <property type="entry name" value="DHH"/>
    <property type="match status" value="1"/>
</dbReference>
<organism evidence="9">
    <name type="scientific">bioreactor metagenome</name>
    <dbReference type="NCBI Taxonomy" id="1076179"/>
    <lineage>
        <taxon>unclassified sequences</taxon>
        <taxon>metagenomes</taxon>
        <taxon>ecological metagenomes</taxon>
    </lineage>
</organism>
<evidence type="ECO:0000256" key="4">
    <source>
        <dbReference type="ARBA" id="ARBA00022801"/>
    </source>
</evidence>
<keyword evidence="5 9" id="KW-0269">Exonuclease</keyword>
<dbReference type="Pfam" id="PF02272">
    <property type="entry name" value="DHHA1"/>
    <property type="match status" value="1"/>
</dbReference>
<evidence type="ECO:0000259" key="8">
    <source>
        <dbReference type="Pfam" id="PF17768"/>
    </source>
</evidence>
<evidence type="ECO:0000313" key="9">
    <source>
        <dbReference type="EMBL" id="MPL79747.1"/>
    </source>
</evidence>
<dbReference type="InterPro" id="IPR051673">
    <property type="entry name" value="SSDNA_exonuclease_RecJ"/>
</dbReference>
<evidence type="ECO:0000256" key="1">
    <source>
        <dbReference type="ARBA" id="ARBA00005915"/>
    </source>
</evidence>
<dbReference type="InterPro" id="IPR038763">
    <property type="entry name" value="DHH_sf"/>
</dbReference>
<dbReference type="GO" id="GO:0006310">
    <property type="term" value="P:DNA recombination"/>
    <property type="evidence" value="ECO:0007669"/>
    <property type="project" value="InterPro"/>
</dbReference>
<dbReference type="Gene3D" id="3.90.1640.30">
    <property type="match status" value="1"/>
</dbReference>
<feature type="domain" description="DDH" evidence="6">
    <location>
        <begin position="136"/>
        <end position="286"/>
    </location>
</feature>
<comment type="caution">
    <text evidence="9">The sequence shown here is derived from an EMBL/GenBank/DDBJ whole genome shotgun (WGS) entry which is preliminary data.</text>
</comment>
<evidence type="ECO:0000256" key="3">
    <source>
        <dbReference type="ARBA" id="ARBA00022722"/>
    </source>
</evidence>
<dbReference type="Pfam" id="PF17768">
    <property type="entry name" value="RecJ_OB"/>
    <property type="match status" value="1"/>
</dbReference>
<feature type="domain" description="DHHA1" evidence="7">
    <location>
        <begin position="422"/>
        <end position="511"/>
    </location>
</feature>
<dbReference type="NCBIfam" id="TIGR00644">
    <property type="entry name" value="recJ"/>
    <property type="match status" value="1"/>
</dbReference>
<evidence type="ECO:0000259" key="6">
    <source>
        <dbReference type="Pfam" id="PF01368"/>
    </source>
</evidence>
<dbReference type="PANTHER" id="PTHR30255">
    <property type="entry name" value="SINGLE-STRANDED-DNA-SPECIFIC EXONUCLEASE RECJ"/>
    <property type="match status" value="1"/>
</dbReference>
<dbReference type="InterPro" id="IPR004610">
    <property type="entry name" value="RecJ"/>
</dbReference>
<evidence type="ECO:0000256" key="2">
    <source>
        <dbReference type="ARBA" id="ARBA00019841"/>
    </source>
</evidence>
<evidence type="ECO:0000256" key="5">
    <source>
        <dbReference type="ARBA" id="ARBA00022839"/>
    </source>
</evidence>
<dbReference type="GO" id="GO:0008409">
    <property type="term" value="F:5'-3' exonuclease activity"/>
    <property type="evidence" value="ECO:0007669"/>
    <property type="project" value="InterPro"/>
</dbReference>
<comment type="similarity">
    <text evidence="1">Belongs to the RecJ family.</text>
</comment>
<keyword evidence="3" id="KW-0540">Nuclease</keyword>
<dbReference type="SUPFAM" id="SSF64182">
    <property type="entry name" value="DHH phosphoesterases"/>
    <property type="match status" value="1"/>
</dbReference>
<dbReference type="InterPro" id="IPR041122">
    <property type="entry name" value="RecJ_OB"/>
</dbReference>
<dbReference type="InterPro" id="IPR003156">
    <property type="entry name" value="DHHA1_dom"/>
</dbReference>
<dbReference type="InterPro" id="IPR001667">
    <property type="entry name" value="DDH_dom"/>
</dbReference>
<reference evidence="9" key="1">
    <citation type="submission" date="2019-08" db="EMBL/GenBank/DDBJ databases">
        <authorList>
            <person name="Kucharzyk K."/>
            <person name="Murdoch R.W."/>
            <person name="Higgins S."/>
            <person name="Loffler F."/>
        </authorList>
    </citation>
    <scope>NUCLEOTIDE SEQUENCE</scope>
</reference>
<dbReference type="AlphaFoldDB" id="A0A644UL75"/>
<dbReference type="EMBL" id="VSSQ01000130">
    <property type="protein sequence ID" value="MPL79747.1"/>
    <property type="molecule type" value="Genomic_DNA"/>
</dbReference>
<dbReference type="GO" id="GO:0006281">
    <property type="term" value="P:DNA repair"/>
    <property type="evidence" value="ECO:0007669"/>
    <property type="project" value="InterPro"/>
</dbReference>
<protein>
    <recommendedName>
        <fullName evidence="2">Single-stranded-DNA-specific exonuclease RecJ</fullName>
    </recommendedName>
</protein>
<sequence length="638" mass="72963">MFFSITNMFLSFTFFSLLLNPSLFREVNIFLYLCRLFVLKILVIMDKRWMVKSNGDRALVEQLAMDLRVDSTCLREEDYRAYDIIANLLVQRGIKSYQEAKKFFRPNLKDLHDPFLLKDMDDALVRIMVAIKAGEKILIYGDYDVDGTSAVALVYSYLKQFYSEVDFYIPDRYIEGYGISYQSIDWAFENGYKLVVALDCGIKAVEQIAYASEKEIDFIICDHHLPGEELPKACAILNPKVKDSNYPYKELSGCGVGFKLIQAINIKRNQPFEKLLPYLDLVAISIAADVVPITGENRILAFYGLKIINRQPRAGIEAILKFSNVVRVSNEEDRKLYFNRELTIIDLVFLIGPRINAAGRIESGRNSVELLICDKLEDAQTIAEKINETNDERRKLDIEATKQAISILENSHDLLSSKANVVFQKDWSKGVIGIVASRLIEKYYKPTIVFTKSNGLITGSARSVKDFDIYNAIESCSHLLEHFGGHKFAAGLSIKEENLSEFIHIFKEKVEQDMTDEQSVPEIEIDQEINLSDITPKLYRIIKQFAPFGQENNTPVFLSKRVVDTGQVRPVGQKHLNFSAIHLDIRHLPFACIGFGLSDYYDKIRNGENFDIAYQIDENQWNGRTSIQLNIKDIKLNK</sequence>
<dbReference type="GO" id="GO:0003676">
    <property type="term" value="F:nucleic acid binding"/>
    <property type="evidence" value="ECO:0007669"/>
    <property type="project" value="InterPro"/>
</dbReference>
<name>A0A644UL75_9ZZZZ</name>
<dbReference type="PANTHER" id="PTHR30255:SF2">
    <property type="entry name" value="SINGLE-STRANDED-DNA-SPECIFIC EXONUCLEASE RECJ"/>
    <property type="match status" value="1"/>
</dbReference>
<feature type="domain" description="RecJ OB" evidence="8">
    <location>
        <begin position="525"/>
        <end position="633"/>
    </location>
</feature>
<evidence type="ECO:0000259" key="7">
    <source>
        <dbReference type="Pfam" id="PF02272"/>
    </source>
</evidence>
<proteinExistence type="inferred from homology"/>
<gene>
    <name evidence="9" type="primary">recJ_5</name>
    <name evidence="9" type="ORF">SDC9_25631</name>
</gene>